<protein>
    <submittedName>
        <fullName evidence="1">Uncharacterized protein</fullName>
    </submittedName>
</protein>
<gene>
    <name evidence="1" type="ORF">CCACVL1_27913</name>
</gene>
<dbReference type="AlphaFoldDB" id="A0A1R3G8A9"/>
<organism evidence="1 2">
    <name type="scientific">Corchorus capsularis</name>
    <name type="common">Jute</name>
    <dbReference type="NCBI Taxonomy" id="210143"/>
    <lineage>
        <taxon>Eukaryota</taxon>
        <taxon>Viridiplantae</taxon>
        <taxon>Streptophyta</taxon>
        <taxon>Embryophyta</taxon>
        <taxon>Tracheophyta</taxon>
        <taxon>Spermatophyta</taxon>
        <taxon>Magnoliopsida</taxon>
        <taxon>eudicotyledons</taxon>
        <taxon>Gunneridae</taxon>
        <taxon>Pentapetalae</taxon>
        <taxon>rosids</taxon>
        <taxon>malvids</taxon>
        <taxon>Malvales</taxon>
        <taxon>Malvaceae</taxon>
        <taxon>Grewioideae</taxon>
        <taxon>Apeibeae</taxon>
        <taxon>Corchorus</taxon>
    </lineage>
</organism>
<sequence length="51" mass="5504">MAPIEEYCAAKGGKTRVCDVEVAGNVVAPPSDVAKLNVGAAFHFWEVRRPF</sequence>
<evidence type="ECO:0000313" key="2">
    <source>
        <dbReference type="Proteomes" id="UP000188268"/>
    </source>
</evidence>
<dbReference type="Gramene" id="OMO54303">
    <property type="protein sequence ID" value="OMO54303"/>
    <property type="gene ID" value="CCACVL1_27913"/>
</dbReference>
<name>A0A1R3G8A9_COCAP</name>
<keyword evidence="2" id="KW-1185">Reference proteome</keyword>
<dbReference type="Proteomes" id="UP000188268">
    <property type="component" value="Unassembled WGS sequence"/>
</dbReference>
<dbReference type="EMBL" id="AWWV01014995">
    <property type="protein sequence ID" value="OMO54303.1"/>
    <property type="molecule type" value="Genomic_DNA"/>
</dbReference>
<evidence type="ECO:0000313" key="1">
    <source>
        <dbReference type="EMBL" id="OMO54303.1"/>
    </source>
</evidence>
<comment type="caution">
    <text evidence="1">The sequence shown here is derived from an EMBL/GenBank/DDBJ whole genome shotgun (WGS) entry which is preliminary data.</text>
</comment>
<accession>A0A1R3G8A9</accession>
<proteinExistence type="predicted"/>
<reference evidence="1 2" key="1">
    <citation type="submission" date="2013-09" db="EMBL/GenBank/DDBJ databases">
        <title>Corchorus capsularis genome sequencing.</title>
        <authorList>
            <person name="Alam M."/>
            <person name="Haque M.S."/>
            <person name="Islam M.S."/>
            <person name="Emdad E.M."/>
            <person name="Islam M.M."/>
            <person name="Ahmed B."/>
            <person name="Halim A."/>
            <person name="Hossen Q.M.M."/>
            <person name="Hossain M.Z."/>
            <person name="Ahmed R."/>
            <person name="Khan M.M."/>
            <person name="Islam R."/>
            <person name="Rashid M.M."/>
            <person name="Khan S.A."/>
            <person name="Rahman M.S."/>
            <person name="Alam M."/>
        </authorList>
    </citation>
    <scope>NUCLEOTIDE SEQUENCE [LARGE SCALE GENOMIC DNA]</scope>
    <source>
        <strain evidence="2">cv. CVL-1</strain>
        <tissue evidence="1">Whole seedling</tissue>
    </source>
</reference>